<protein>
    <submittedName>
        <fullName evidence="1">Transmembrane protein 187</fullName>
    </submittedName>
</protein>
<gene>
    <name evidence="1" type="primary">TMEM187</name>
</gene>
<accession>A0AC11CZC2</accession>
<reference evidence="1" key="1">
    <citation type="submission" date="2020-11" db="EMBL/GenBank/DDBJ databases">
        <authorList>
            <person name="Davenport K.M."/>
            <person name="Bickhart D.M."/>
            <person name="Smith T.P.L."/>
            <person name="Murdoch B.M."/>
            <person name="Rosen B.D."/>
        </authorList>
    </citation>
    <scope>NUCLEOTIDE SEQUENCE [LARGE SCALE GENOMIC DNA]</scope>
    <source>
        <strain evidence="1">OAR_USU_Benz2616</strain>
    </source>
</reference>
<organism evidence="1">
    <name type="scientific">Ovis aries</name>
    <name type="common">Sheep</name>
    <dbReference type="NCBI Taxonomy" id="9940"/>
    <lineage>
        <taxon>Eukaryota</taxon>
        <taxon>Metazoa</taxon>
        <taxon>Chordata</taxon>
        <taxon>Craniata</taxon>
        <taxon>Vertebrata</taxon>
        <taxon>Euteleostomi</taxon>
        <taxon>Mammalia</taxon>
        <taxon>Eutheria</taxon>
        <taxon>Laurasiatheria</taxon>
        <taxon>Artiodactyla</taxon>
        <taxon>Ruminantia</taxon>
        <taxon>Pecora</taxon>
        <taxon>Bovidae</taxon>
        <taxon>Caprinae</taxon>
        <taxon>Ovis</taxon>
    </lineage>
</organism>
<reference evidence="1" key="3">
    <citation type="submission" date="2025-09" db="UniProtKB">
        <authorList>
            <consortium name="Ensembl"/>
        </authorList>
    </citation>
    <scope>IDENTIFICATION</scope>
</reference>
<proteinExistence type="predicted"/>
<dbReference type="Ensembl" id="ENSOART00020067667.1">
    <property type="protein sequence ID" value="ENSOARP00020037552.1"/>
    <property type="gene ID" value="ENSOARG00020022375.2"/>
</dbReference>
<name>A0AC11CZC2_SHEEP</name>
<sequence>MVIAGLFAPILRQNGPPLVPTNQQNRCLPRSCYLHWGKVAASASEITGTSSCWLSWEAEECFAKKKKRNRLSEFSNNSRGSCFVELPILGPHLRFQMKPESGQALFHVALASCFCVATVHTGIFEGVSVQVGYEHYAEAPVTSLPAFLAMPFNSLVNMAYVFLGVYWLRSQARAPGGPAEKWRARYLKDVFAGMALVYGPVQWLRIGMQTRPSAVLDQWLTLPIFAWPVAWCLCLDGGWKPRLLLAVEGLSLCSYSLALLHPRGFELALGLHIAAAVGQALRTQVHHGNSSSGMYLALGVLSCLGFVVLKLCDHELAQWHLFQQLTGHFWSKVCDVLQFHFAFLFLTSLHTCRRCPPAEKMRSSVGRRGL</sequence>
<reference evidence="1" key="2">
    <citation type="submission" date="2025-08" db="UniProtKB">
        <authorList>
            <consortium name="Ensembl"/>
        </authorList>
    </citation>
    <scope>IDENTIFICATION</scope>
</reference>
<evidence type="ECO:0000313" key="1">
    <source>
        <dbReference type="Ensembl" id="ENSOARP00020037552.1"/>
    </source>
</evidence>